<dbReference type="GO" id="GO:0005737">
    <property type="term" value="C:cytoplasm"/>
    <property type="evidence" value="ECO:0007669"/>
    <property type="project" value="TreeGrafter"/>
</dbReference>
<keyword evidence="1" id="KW-0547">Nucleotide-binding</keyword>
<evidence type="ECO:0000256" key="5">
    <source>
        <dbReference type="ARBA" id="ARBA00045658"/>
    </source>
</evidence>
<dbReference type="GO" id="GO:0016787">
    <property type="term" value="F:hydrolase activity"/>
    <property type="evidence" value="ECO:0007669"/>
    <property type="project" value="UniProtKB-KW"/>
</dbReference>
<dbReference type="PANTHER" id="PTHR13748:SF62">
    <property type="entry name" value="COBW DOMAIN-CONTAINING PROTEIN"/>
    <property type="match status" value="1"/>
</dbReference>
<sequence>MSPSPSEQPEPIPVLLLTGFLGSGKTTLLSDALRTVLGPDTGVVINEFGTVAVDHDLVQVGRGELMQTTTGCLCCHAGSDVEESLGRIVEAMGPDGERRLRLMVVETTGLADPAPVVNQLRAFPPPATGRGFQLAGVITTVDAATALVSLDGHLEAAKQIAFADQVVLTKTDLLDAAGRSALDGLTAAIRDLNPTVHIHDRQAAGFDIGAVFTPRGYDVAARGEDVRDWLALEQVLGTADRHGPADAATGARHARHGGGVTSFVLTSEATLSRDGFYRFLRTLQLSAGPKLLRMKGLVVFTDEPDRPYSVHQVQHMLSMPKPLEAWPSEDRRSRLVFIVEGIDPAPLAELFKAAAEERGSFLDSLIADSLGKWFKSGKAKT</sequence>
<dbReference type="EMBL" id="JAABLQ010000002">
    <property type="protein sequence ID" value="NBN79926.1"/>
    <property type="molecule type" value="Genomic_DNA"/>
</dbReference>
<dbReference type="AlphaFoldDB" id="A0A7X5F549"/>
<dbReference type="SUPFAM" id="SSF52540">
    <property type="entry name" value="P-loop containing nucleoside triphosphate hydrolases"/>
    <property type="match status" value="1"/>
</dbReference>
<evidence type="ECO:0000259" key="7">
    <source>
        <dbReference type="SMART" id="SM00833"/>
    </source>
</evidence>
<keyword evidence="3" id="KW-0143">Chaperone</keyword>
<dbReference type="Pfam" id="PF02492">
    <property type="entry name" value="cobW"/>
    <property type="match status" value="1"/>
</dbReference>
<name>A0A7X5F549_9HYPH</name>
<dbReference type="InterPro" id="IPR027417">
    <property type="entry name" value="P-loop_NTPase"/>
</dbReference>
<keyword evidence="9" id="KW-1185">Reference proteome</keyword>
<evidence type="ECO:0000313" key="8">
    <source>
        <dbReference type="EMBL" id="NBN79926.1"/>
    </source>
</evidence>
<evidence type="ECO:0000313" key="9">
    <source>
        <dbReference type="Proteomes" id="UP000586722"/>
    </source>
</evidence>
<dbReference type="Gene3D" id="3.40.50.300">
    <property type="entry name" value="P-loop containing nucleotide triphosphate hydrolases"/>
    <property type="match status" value="1"/>
</dbReference>
<dbReference type="SUPFAM" id="SSF90002">
    <property type="entry name" value="Hypothetical protein YjiA, C-terminal domain"/>
    <property type="match status" value="1"/>
</dbReference>
<dbReference type="Proteomes" id="UP000586722">
    <property type="component" value="Unassembled WGS sequence"/>
</dbReference>
<dbReference type="RefSeq" id="WP_161709395.1">
    <property type="nucleotide sequence ID" value="NZ_JAABLQ010000002.1"/>
</dbReference>
<evidence type="ECO:0000256" key="2">
    <source>
        <dbReference type="ARBA" id="ARBA00022801"/>
    </source>
</evidence>
<evidence type="ECO:0000256" key="1">
    <source>
        <dbReference type="ARBA" id="ARBA00022741"/>
    </source>
</evidence>
<dbReference type="SMART" id="SM00833">
    <property type="entry name" value="CobW_C"/>
    <property type="match status" value="1"/>
</dbReference>
<evidence type="ECO:0000256" key="6">
    <source>
        <dbReference type="ARBA" id="ARBA00049117"/>
    </source>
</evidence>
<evidence type="ECO:0000256" key="4">
    <source>
        <dbReference type="ARBA" id="ARBA00034320"/>
    </source>
</evidence>
<accession>A0A7X5F549</accession>
<dbReference type="InterPro" id="IPR003495">
    <property type="entry name" value="CobW/HypB/UreG_nucleotide-bd"/>
</dbReference>
<comment type="function">
    <text evidence="5">Zinc chaperone that directly transfers zinc cofactor to target proteins, thereby activating them. Zinc is transferred from the CXCC motif in the GTPase domain to the zinc binding site in target proteins in a process requiring GTP hydrolysis.</text>
</comment>
<comment type="caution">
    <text evidence="8">The sequence shown here is derived from an EMBL/GenBank/DDBJ whole genome shotgun (WGS) entry which is preliminary data.</text>
</comment>
<comment type="catalytic activity">
    <reaction evidence="6">
        <text>GTP + H2O = GDP + phosphate + H(+)</text>
        <dbReference type="Rhea" id="RHEA:19669"/>
        <dbReference type="ChEBI" id="CHEBI:15377"/>
        <dbReference type="ChEBI" id="CHEBI:15378"/>
        <dbReference type="ChEBI" id="CHEBI:37565"/>
        <dbReference type="ChEBI" id="CHEBI:43474"/>
        <dbReference type="ChEBI" id="CHEBI:58189"/>
    </reaction>
    <physiologicalReaction direction="left-to-right" evidence="6">
        <dbReference type="Rhea" id="RHEA:19670"/>
    </physiologicalReaction>
</comment>
<dbReference type="InterPro" id="IPR051316">
    <property type="entry name" value="Zinc-reg_GTPase_activator"/>
</dbReference>
<dbReference type="InterPro" id="IPR036627">
    <property type="entry name" value="CobW-likC_sf"/>
</dbReference>
<gene>
    <name evidence="8" type="ORF">GWI72_16735</name>
</gene>
<keyword evidence="2" id="KW-0378">Hydrolase</keyword>
<dbReference type="Pfam" id="PF07683">
    <property type="entry name" value="CobW_C"/>
    <property type="match status" value="1"/>
</dbReference>
<dbReference type="Gene3D" id="3.30.1220.10">
    <property type="entry name" value="CobW-like, C-terminal domain"/>
    <property type="match status" value="1"/>
</dbReference>
<comment type="similarity">
    <text evidence="4">Belongs to the SIMIBI class G3E GTPase family. ZNG1 subfamily.</text>
</comment>
<dbReference type="InterPro" id="IPR011629">
    <property type="entry name" value="CobW-like_C"/>
</dbReference>
<organism evidence="8 9">
    <name type="scientific">Pannonibacter tanglangensis</name>
    <dbReference type="NCBI Taxonomy" id="2750084"/>
    <lineage>
        <taxon>Bacteria</taxon>
        <taxon>Pseudomonadati</taxon>
        <taxon>Pseudomonadota</taxon>
        <taxon>Alphaproteobacteria</taxon>
        <taxon>Hyphomicrobiales</taxon>
        <taxon>Stappiaceae</taxon>
        <taxon>Pannonibacter</taxon>
    </lineage>
</organism>
<reference evidence="9" key="1">
    <citation type="submission" date="2020-01" db="EMBL/GenBank/DDBJ databases">
        <authorList>
            <person name="Fang Y."/>
            <person name="Sun R."/>
            <person name="Nie L."/>
            <person name="He J."/>
            <person name="Hao L."/>
            <person name="Wang L."/>
            <person name="Su S."/>
            <person name="Lv E."/>
            <person name="Zhang Z."/>
            <person name="Xie R."/>
            <person name="Liu H."/>
        </authorList>
    </citation>
    <scope>NUCLEOTIDE SEQUENCE [LARGE SCALE GENOMIC DNA]</scope>
    <source>
        <strain evidence="9">XCT-53</strain>
    </source>
</reference>
<dbReference type="CDD" id="cd03112">
    <property type="entry name" value="CobW-like"/>
    <property type="match status" value="1"/>
</dbReference>
<proteinExistence type="inferred from homology"/>
<dbReference type="PANTHER" id="PTHR13748">
    <property type="entry name" value="COBW-RELATED"/>
    <property type="match status" value="1"/>
</dbReference>
<evidence type="ECO:0000256" key="3">
    <source>
        <dbReference type="ARBA" id="ARBA00023186"/>
    </source>
</evidence>
<feature type="domain" description="CobW C-terminal" evidence="7">
    <location>
        <begin position="260"/>
        <end position="355"/>
    </location>
</feature>
<dbReference type="GO" id="GO:0000166">
    <property type="term" value="F:nucleotide binding"/>
    <property type="evidence" value="ECO:0007669"/>
    <property type="project" value="UniProtKB-KW"/>
</dbReference>
<protein>
    <submittedName>
        <fullName evidence="8">GTP-binding protein</fullName>
    </submittedName>
</protein>